<protein>
    <submittedName>
        <fullName evidence="2">Uncharacterized protein</fullName>
    </submittedName>
</protein>
<sequence length="228" mass="24870">MSKTSEWNTNEESGKDISKRFRAGCWKPILCGFIVGALCAGIALGALITQYIQDIQKTTTTTTTTISITTVPLTQSGVQLDFDPNSLPSGWSLCFNNTYADTMDQLSLSTILSSCNKTKLLLGCRQVNTVKLTVAAMGNRADVLYDCSTIENCTQIANGVGWYYSDSYSWGFVNGSDAVERNSCDTESTNDAYRLCWHTDGGSGGYRCGTTTGLNSDTTWERIIYHAN</sequence>
<dbReference type="Proteomes" id="UP000663852">
    <property type="component" value="Unassembled WGS sequence"/>
</dbReference>
<comment type="caution">
    <text evidence="2">The sequence shown here is derived from an EMBL/GenBank/DDBJ whole genome shotgun (WGS) entry which is preliminary data.</text>
</comment>
<dbReference type="EMBL" id="CAJNOJ010000199">
    <property type="protein sequence ID" value="CAF1279765.1"/>
    <property type="molecule type" value="Genomic_DNA"/>
</dbReference>
<evidence type="ECO:0000256" key="1">
    <source>
        <dbReference type="SAM" id="Phobius"/>
    </source>
</evidence>
<keyword evidence="1" id="KW-0812">Transmembrane</keyword>
<gene>
    <name evidence="2" type="ORF">EDS130_LOCUS29485</name>
</gene>
<organism evidence="2 3">
    <name type="scientific">Adineta ricciae</name>
    <name type="common">Rotifer</name>
    <dbReference type="NCBI Taxonomy" id="249248"/>
    <lineage>
        <taxon>Eukaryota</taxon>
        <taxon>Metazoa</taxon>
        <taxon>Spiralia</taxon>
        <taxon>Gnathifera</taxon>
        <taxon>Rotifera</taxon>
        <taxon>Eurotatoria</taxon>
        <taxon>Bdelloidea</taxon>
        <taxon>Adinetida</taxon>
        <taxon>Adinetidae</taxon>
        <taxon>Adineta</taxon>
    </lineage>
</organism>
<dbReference type="AlphaFoldDB" id="A0A815C950"/>
<accession>A0A815C950</accession>
<evidence type="ECO:0000313" key="2">
    <source>
        <dbReference type="EMBL" id="CAF1279765.1"/>
    </source>
</evidence>
<dbReference type="OrthoDB" id="9978492at2759"/>
<keyword evidence="1" id="KW-0472">Membrane</keyword>
<name>A0A815C950_ADIRI</name>
<proteinExistence type="predicted"/>
<keyword evidence="1" id="KW-1133">Transmembrane helix</keyword>
<evidence type="ECO:0000313" key="3">
    <source>
        <dbReference type="Proteomes" id="UP000663852"/>
    </source>
</evidence>
<reference evidence="2" key="1">
    <citation type="submission" date="2021-02" db="EMBL/GenBank/DDBJ databases">
        <authorList>
            <person name="Nowell W R."/>
        </authorList>
    </citation>
    <scope>NUCLEOTIDE SEQUENCE</scope>
</reference>
<feature type="transmembrane region" description="Helical" evidence="1">
    <location>
        <begin position="29"/>
        <end position="52"/>
    </location>
</feature>